<reference evidence="2 3" key="1">
    <citation type="journal article" date="2021" name="Commun. Biol.">
        <title>The genome of Shorea leprosula (Dipterocarpaceae) highlights the ecological relevance of drought in aseasonal tropical rainforests.</title>
        <authorList>
            <person name="Ng K.K.S."/>
            <person name="Kobayashi M.J."/>
            <person name="Fawcett J.A."/>
            <person name="Hatakeyama M."/>
            <person name="Paape T."/>
            <person name="Ng C.H."/>
            <person name="Ang C.C."/>
            <person name="Tnah L.H."/>
            <person name="Lee C.T."/>
            <person name="Nishiyama T."/>
            <person name="Sese J."/>
            <person name="O'Brien M.J."/>
            <person name="Copetti D."/>
            <person name="Mohd Noor M.I."/>
            <person name="Ong R.C."/>
            <person name="Putra M."/>
            <person name="Sireger I.Z."/>
            <person name="Indrioko S."/>
            <person name="Kosugi Y."/>
            <person name="Izuno A."/>
            <person name="Isagi Y."/>
            <person name="Lee S.L."/>
            <person name="Shimizu K.K."/>
        </authorList>
    </citation>
    <scope>NUCLEOTIDE SEQUENCE [LARGE SCALE GENOMIC DNA]</scope>
    <source>
        <strain evidence="2">214</strain>
    </source>
</reference>
<organism evidence="2 3">
    <name type="scientific">Rubroshorea leprosula</name>
    <dbReference type="NCBI Taxonomy" id="152421"/>
    <lineage>
        <taxon>Eukaryota</taxon>
        <taxon>Viridiplantae</taxon>
        <taxon>Streptophyta</taxon>
        <taxon>Embryophyta</taxon>
        <taxon>Tracheophyta</taxon>
        <taxon>Spermatophyta</taxon>
        <taxon>Magnoliopsida</taxon>
        <taxon>eudicotyledons</taxon>
        <taxon>Gunneridae</taxon>
        <taxon>Pentapetalae</taxon>
        <taxon>rosids</taxon>
        <taxon>malvids</taxon>
        <taxon>Malvales</taxon>
        <taxon>Dipterocarpaceae</taxon>
        <taxon>Rubroshorea</taxon>
    </lineage>
</organism>
<accession>A0AAV5MY29</accession>
<gene>
    <name evidence="2" type="ORF">SLEP1_g59829</name>
</gene>
<evidence type="ECO:0000256" key="1">
    <source>
        <dbReference type="SAM" id="MobiDB-lite"/>
    </source>
</evidence>
<keyword evidence="3" id="KW-1185">Reference proteome</keyword>
<comment type="caution">
    <text evidence="2">The sequence shown here is derived from an EMBL/GenBank/DDBJ whole genome shotgun (WGS) entry which is preliminary data.</text>
</comment>
<name>A0AAV5MY29_9ROSI</name>
<dbReference type="EMBL" id="BPVZ01001242">
    <property type="protein sequence ID" value="GKV53297.1"/>
    <property type="molecule type" value="Genomic_DNA"/>
</dbReference>
<protein>
    <submittedName>
        <fullName evidence="2">Uncharacterized protein</fullName>
    </submittedName>
</protein>
<evidence type="ECO:0000313" key="3">
    <source>
        <dbReference type="Proteomes" id="UP001054252"/>
    </source>
</evidence>
<proteinExistence type="predicted"/>
<sequence length="69" mass="7924">MNCNPRFKFCKAQARKQASSISYSNKSSLCFASLENPIVSVEVDEEKDGLRDDDEEDDREFNMILKSDQ</sequence>
<evidence type="ECO:0000313" key="2">
    <source>
        <dbReference type="EMBL" id="GKV53297.1"/>
    </source>
</evidence>
<dbReference type="AlphaFoldDB" id="A0AAV5MY29"/>
<feature type="compositionally biased region" description="Acidic residues" evidence="1">
    <location>
        <begin position="44"/>
        <end position="59"/>
    </location>
</feature>
<dbReference type="Proteomes" id="UP001054252">
    <property type="component" value="Unassembled WGS sequence"/>
</dbReference>
<feature type="region of interest" description="Disordered" evidence="1">
    <location>
        <begin position="44"/>
        <end position="69"/>
    </location>
</feature>